<dbReference type="InterPro" id="IPR036383">
    <property type="entry name" value="TSP1_rpt_sf"/>
</dbReference>
<dbReference type="InterPro" id="IPR052065">
    <property type="entry name" value="Compl_asym_regulator"/>
</dbReference>
<keyword evidence="1" id="KW-0677">Repeat</keyword>
<keyword evidence="2" id="KW-1015">Disulfide bond</keyword>
<evidence type="ECO:0000313" key="4">
    <source>
        <dbReference type="Proteomes" id="UP001208570"/>
    </source>
</evidence>
<proteinExistence type="predicted"/>
<sequence>MMGRETEKGHRGVEDFSNASDCLKGVSSFASKEIVKKSYGIEATACNDIPCPQDGIWLSWLPWSQCGATCGQSVARHERKCVSPTNDGSPCNGSATEHRMCQYEECHGDKCI</sequence>
<evidence type="ECO:0000256" key="2">
    <source>
        <dbReference type="ARBA" id="ARBA00023157"/>
    </source>
</evidence>
<evidence type="ECO:0000256" key="1">
    <source>
        <dbReference type="ARBA" id="ARBA00022737"/>
    </source>
</evidence>
<dbReference type="InterPro" id="IPR000884">
    <property type="entry name" value="TSP1_rpt"/>
</dbReference>
<organism evidence="3 4">
    <name type="scientific">Paralvinella palmiformis</name>
    <dbReference type="NCBI Taxonomy" id="53620"/>
    <lineage>
        <taxon>Eukaryota</taxon>
        <taxon>Metazoa</taxon>
        <taxon>Spiralia</taxon>
        <taxon>Lophotrochozoa</taxon>
        <taxon>Annelida</taxon>
        <taxon>Polychaeta</taxon>
        <taxon>Sedentaria</taxon>
        <taxon>Canalipalpata</taxon>
        <taxon>Terebellida</taxon>
        <taxon>Terebelliformia</taxon>
        <taxon>Alvinellidae</taxon>
        <taxon>Paralvinella</taxon>
    </lineage>
</organism>
<reference evidence="3" key="1">
    <citation type="journal article" date="2023" name="Mol. Biol. Evol.">
        <title>Third-Generation Sequencing Reveals the Adaptive Role of the Epigenome in Three Deep-Sea Polychaetes.</title>
        <authorList>
            <person name="Perez M."/>
            <person name="Aroh O."/>
            <person name="Sun Y."/>
            <person name="Lan Y."/>
            <person name="Juniper S.K."/>
            <person name="Young C.R."/>
            <person name="Angers B."/>
            <person name="Qian P.Y."/>
        </authorList>
    </citation>
    <scope>NUCLEOTIDE SEQUENCE</scope>
    <source>
        <strain evidence="3">P08H-3</strain>
    </source>
</reference>
<protein>
    <submittedName>
        <fullName evidence="3">Uncharacterized protein</fullName>
    </submittedName>
</protein>
<accession>A0AAD9K1V6</accession>
<dbReference type="Gene3D" id="2.20.100.10">
    <property type="entry name" value="Thrombospondin type-1 (TSP1) repeat"/>
    <property type="match status" value="1"/>
</dbReference>
<evidence type="ECO:0000313" key="3">
    <source>
        <dbReference type="EMBL" id="KAK2163351.1"/>
    </source>
</evidence>
<gene>
    <name evidence="3" type="ORF">LSH36_81g05002</name>
</gene>
<dbReference type="PROSITE" id="PS50092">
    <property type="entry name" value="TSP1"/>
    <property type="match status" value="1"/>
</dbReference>
<name>A0AAD9K1V6_9ANNE</name>
<dbReference type="Pfam" id="PF00090">
    <property type="entry name" value="TSP_1"/>
    <property type="match status" value="1"/>
</dbReference>
<dbReference type="EMBL" id="JAODUP010000081">
    <property type="protein sequence ID" value="KAK2163351.1"/>
    <property type="molecule type" value="Genomic_DNA"/>
</dbReference>
<dbReference type="SMART" id="SM00209">
    <property type="entry name" value="TSP1"/>
    <property type="match status" value="1"/>
</dbReference>
<keyword evidence="4" id="KW-1185">Reference proteome</keyword>
<dbReference type="PANTHER" id="PTHR22906">
    <property type="entry name" value="PROPERDIN"/>
    <property type="match status" value="1"/>
</dbReference>
<dbReference type="AlphaFoldDB" id="A0AAD9K1V6"/>
<dbReference type="Proteomes" id="UP001208570">
    <property type="component" value="Unassembled WGS sequence"/>
</dbReference>
<dbReference type="SUPFAM" id="SSF82895">
    <property type="entry name" value="TSP-1 type 1 repeat"/>
    <property type="match status" value="1"/>
</dbReference>
<comment type="caution">
    <text evidence="3">The sequence shown here is derived from an EMBL/GenBank/DDBJ whole genome shotgun (WGS) entry which is preliminary data.</text>
</comment>